<evidence type="ECO:0000313" key="3">
    <source>
        <dbReference type="EMBL" id="KAJ8028331.1"/>
    </source>
</evidence>
<proteinExistence type="predicted"/>
<evidence type="ECO:0000256" key="1">
    <source>
        <dbReference type="SAM" id="MobiDB-lite"/>
    </source>
</evidence>
<organism evidence="3 4">
    <name type="scientific">Holothuria leucospilota</name>
    <name type="common">Black long sea cucumber</name>
    <name type="synonym">Mertensiothuria leucospilota</name>
    <dbReference type="NCBI Taxonomy" id="206669"/>
    <lineage>
        <taxon>Eukaryota</taxon>
        <taxon>Metazoa</taxon>
        <taxon>Echinodermata</taxon>
        <taxon>Eleutherozoa</taxon>
        <taxon>Echinozoa</taxon>
        <taxon>Holothuroidea</taxon>
        <taxon>Aspidochirotacea</taxon>
        <taxon>Aspidochirotida</taxon>
        <taxon>Holothuriidae</taxon>
        <taxon>Holothuria</taxon>
    </lineage>
</organism>
<comment type="caution">
    <text evidence="3">The sequence shown here is derived from an EMBL/GenBank/DDBJ whole genome shotgun (WGS) entry which is preliminary data.</text>
</comment>
<keyword evidence="2" id="KW-0812">Transmembrane</keyword>
<evidence type="ECO:0000256" key="2">
    <source>
        <dbReference type="SAM" id="Phobius"/>
    </source>
</evidence>
<feature type="transmembrane region" description="Helical" evidence="2">
    <location>
        <begin position="368"/>
        <end position="393"/>
    </location>
</feature>
<dbReference type="AlphaFoldDB" id="A0A9Q1BKJ3"/>
<sequence length="395" mass="41717">MEAESPSQSTDVLNYATNIPSTENQENAAESSDTKEPTTDPEPIYSEVKESPASATLVLEQPLQTSAPPVPGVVSQSPTTNDYSNTIQSPAVINNGYSPQQNPSTNNTAHNIPETGEGGNVSTPNEPQVHQLSTSRSDFIYLEGPPAPSAPVGEETLQTTAPTATNVVPENPTTNEYSNPTQPPVAINHGYLPQQNPPYNNAAHGTLGTWGGGNVSTPSGPSVYQNPNVTTNNQTIDSYTNATQAPSFVNQSYVPEQQPPPYDTKGNLGFSPGPPAYQQQPWNQLSAPSMTASVVINSQPQPTSSNVVIVNDFPPERNPSQGLATASLVMAIVGIFCCFPSIVCAIVGIVFAALSLGSPTDQEKARTYANISMIFTVIGWVMGFILFIVIISATA</sequence>
<feature type="compositionally biased region" description="Polar residues" evidence="1">
    <location>
        <begin position="1"/>
        <end position="31"/>
    </location>
</feature>
<feature type="compositionally biased region" description="Polar residues" evidence="1">
    <location>
        <begin position="74"/>
        <end position="110"/>
    </location>
</feature>
<reference evidence="3" key="1">
    <citation type="submission" date="2021-10" db="EMBL/GenBank/DDBJ databases">
        <title>Tropical sea cucumber genome reveals ecological adaptation and Cuvierian tubules defense mechanism.</title>
        <authorList>
            <person name="Chen T."/>
        </authorList>
    </citation>
    <scope>NUCLEOTIDE SEQUENCE</scope>
    <source>
        <strain evidence="3">Nanhai2018</strain>
        <tissue evidence="3">Muscle</tissue>
    </source>
</reference>
<dbReference type="EMBL" id="JAIZAY010000015">
    <property type="protein sequence ID" value="KAJ8028331.1"/>
    <property type="molecule type" value="Genomic_DNA"/>
</dbReference>
<feature type="compositionally biased region" description="Polar residues" evidence="1">
    <location>
        <begin position="120"/>
        <end position="129"/>
    </location>
</feature>
<evidence type="ECO:0008006" key="5">
    <source>
        <dbReference type="Google" id="ProtNLM"/>
    </source>
</evidence>
<dbReference type="Proteomes" id="UP001152320">
    <property type="component" value="Chromosome 15"/>
</dbReference>
<accession>A0A9Q1BKJ3</accession>
<protein>
    <recommendedName>
        <fullName evidence="5">DUF4190 domain-containing protein</fullName>
    </recommendedName>
</protein>
<feature type="transmembrane region" description="Helical" evidence="2">
    <location>
        <begin position="328"/>
        <end position="356"/>
    </location>
</feature>
<feature type="region of interest" description="Disordered" evidence="1">
    <location>
        <begin position="1"/>
        <end position="129"/>
    </location>
</feature>
<name>A0A9Q1BKJ3_HOLLE</name>
<keyword evidence="2" id="KW-1133">Transmembrane helix</keyword>
<keyword evidence="4" id="KW-1185">Reference proteome</keyword>
<keyword evidence="2" id="KW-0472">Membrane</keyword>
<evidence type="ECO:0000313" key="4">
    <source>
        <dbReference type="Proteomes" id="UP001152320"/>
    </source>
</evidence>
<gene>
    <name evidence="3" type="ORF">HOLleu_30534</name>
</gene>